<gene>
    <name evidence="1" type="ORF">OCBIM_22009904mg</name>
</gene>
<dbReference type="AlphaFoldDB" id="A0A0L8HP46"/>
<sequence>MYVSIWSIALSNFTNILHSKNSHCYQTHTHIHAFITLHHIMQTDFCKNEALRSFHLRQVK</sequence>
<accession>A0A0L8HP46</accession>
<proteinExistence type="predicted"/>
<protein>
    <submittedName>
        <fullName evidence="1">Uncharacterized protein</fullName>
    </submittedName>
</protein>
<organism evidence="1">
    <name type="scientific">Octopus bimaculoides</name>
    <name type="common">California two-spotted octopus</name>
    <dbReference type="NCBI Taxonomy" id="37653"/>
    <lineage>
        <taxon>Eukaryota</taxon>
        <taxon>Metazoa</taxon>
        <taxon>Spiralia</taxon>
        <taxon>Lophotrochozoa</taxon>
        <taxon>Mollusca</taxon>
        <taxon>Cephalopoda</taxon>
        <taxon>Coleoidea</taxon>
        <taxon>Octopodiformes</taxon>
        <taxon>Octopoda</taxon>
        <taxon>Incirrata</taxon>
        <taxon>Octopodidae</taxon>
        <taxon>Octopus</taxon>
    </lineage>
</organism>
<reference evidence="1" key="1">
    <citation type="submission" date="2015-07" db="EMBL/GenBank/DDBJ databases">
        <title>MeaNS - Measles Nucleotide Surveillance Program.</title>
        <authorList>
            <person name="Tran T."/>
            <person name="Druce J."/>
        </authorList>
    </citation>
    <scope>NUCLEOTIDE SEQUENCE</scope>
    <source>
        <strain evidence="1">UCB-OBI-ISO-001</strain>
        <tissue evidence="1">Gonad</tissue>
    </source>
</reference>
<dbReference type="EMBL" id="KQ417622">
    <property type="protein sequence ID" value="KOF91016.1"/>
    <property type="molecule type" value="Genomic_DNA"/>
</dbReference>
<evidence type="ECO:0000313" key="1">
    <source>
        <dbReference type="EMBL" id="KOF91016.1"/>
    </source>
</evidence>
<name>A0A0L8HP46_OCTBM</name>